<evidence type="ECO:0000313" key="6">
    <source>
        <dbReference type="EMBL" id="MCU6762479.1"/>
    </source>
</evidence>
<feature type="domain" description="Radical SAM core" evidence="5">
    <location>
        <begin position="18"/>
        <end position="226"/>
    </location>
</feature>
<comment type="caution">
    <text evidence="6">The sequence shown here is derived from an EMBL/GenBank/DDBJ whole genome shotgun (WGS) entry which is preliminary data.</text>
</comment>
<keyword evidence="1" id="KW-0949">S-adenosyl-L-methionine</keyword>
<evidence type="ECO:0000313" key="7">
    <source>
        <dbReference type="Proteomes" id="UP001652442"/>
    </source>
</evidence>
<sequence>MKHIAYLPYWYFQNRLLKKEKPLQTVLFLTDYCNLKCKHCSEDGHAGTIMKPYRQVKEELEYSYRQGARFLDLEGGEPTLWSDGGYRINDLIYLAKKIGFYSVTVTTNGQRPFDYLAADSIWVSVDGYKRYHDMIRGAGTFDTLNRNIKESGLKNISVNMAINKMNYPSVPDVIKYAAANPSIQSVSLNFHTPYPGTEHMMLPWDKRIHVIDKIIQMKRDGYTVMNSVSGLQCMKRHDFKKFCWISNFILTDGTRLAECPGKTAGLCERCGFSMAGEMHSLMKLRPDTVLAGLKLRMREE</sequence>
<dbReference type="PANTHER" id="PTHR11228:SF34">
    <property type="entry name" value="TUNGSTEN-CONTAINING ALDEHYDE FERREDOXIN OXIDOREDUCTASE COFACTOR MODIFYING PROTEIN"/>
    <property type="match status" value="1"/>
</dbReference>
<keyword evidence="7" id="KW-1185">Reference proteome</keyword>
<name>A0ABT2TLS9_9FIRM</name>
<dbReference type="RefSeq" id="WP_158425181.1">
    <property type="nucleotide sequence ID" value="NZ_JAOQJQ010000003.1"/>
</dbReference>
<dbReference type="Pfam" id="PF04055">
    <property type="entry name" value="Radical_SAM"/>
    <property type="match status" value="1"/>
</dbReference>
<dbReference type="SUPFAM" id="SSF102114">
    <property type="entry name" value="Radical SAM enzymes"/>
    <property type="match status" value="1"/>
</dbReference>
<dbReference type="InterPro" id="IPR058240">
    <property type="entry name" value="rSAM_sf"/>
</dbReference>
<dbReference type="InterPro" id="IPR013785">
    <property type="entry name" value="Aldolase_TIM"/>
</dbReference>
<dbReference type="PANTHER" id="PTHR11228">
    <property type="entry name" value="RADICAL SAM DOMAIN PROTEIN"/>
    <property type="match status" value="1"/>
</dbReference>
<evidence type="ECO:0000256" key="3">
    <source>
        <dbReference type="ARBA" id="ARBA00023004"/>
    </source>
</evidence>
<dbReference type="InterPro" id="IPR050377">
    <property type="entry name" value="Radical_SAM_PqqE_MftC-like"/>
</dbReference>
<keyword evidence="3" id="KW-0408">Iron</keyword>
<proteinExistence type="predicted"/>
<evidence type="ECO:0000259" key="5">
    <source>
        <dbReference type="PROSITE" id="PS51918"/>
    </source>
</evidence>
<protein>
    <submittedName>
        <fullName evidence="6">Radical SAM protein</fullName>
    </submittedName>
</protein>
<evidence type="ECO:0000256" key="1">
    <source>
        <dbReference type="ARBA" id="ARBA00022691"/>
    </source>
</evidence>
<dbReference type="PROSITE" id="PS51918">
    <property type="entry name" value="RADICAL_SAM"/>
    <property type="match status" value="1"/>
</dbReference>
<dbReference type="SFLD" id="SFLDG01067">
    <property type="entry name" value="SPASM/twitch_domain_containing"/>
    <property type="match status" value="1"/>
</dbReference>
<dbReference type="EMBL" id="JAOQJQ010000003">
    <property type="protein sequence ID" value="MCU6762479.1"/>
    <property type="molecule type" value="Genomic_DNA"/>
</dbReference>
<dbReference type="CDD" id="cd01335">
    <property type="entry name" value="Radical_SAM"/>
    <property type="match status" value="1"/>
</dbReference>
<gene>
    <name evidence="6" type="ORF">OCV88_09045</name>
</gene>
<reference evidence="6 7" key="1">
    <citation type="journal article" date="2021" name="ISME Commun">
        <title>Automated analysis of genomic sequences facilitates high-throughput and comprehensive description of bacteria.</title>
        <authorList>
            <person name="Hitch T.C.A."/>
        </authorList>
    </citation>
    <scope>NUCLEOTIDE SEQUENCE [LARGE SCALE GENOMIC DNA]</scope>
    <source>
        <strain evidence="6 7">Sanger_109</strain>
    </source>
</reference>
<dbReference type="Proteomes" id="UP001652442">
    <property type="component" value="Unassembled WGS sequence"/>
</dbReference>
<keyword evidence="2" id="KW-0479">Metal-binding</keyword>
<dbReference type="Gene3D" id="3.20.20.70">
    <property type="entry name" value="Aldolase class I"/>
    <property type="match status" value="1"/>
</dbReference>
<accession>A0ABT2TLS9</accession>
<dbReference type="InterPro" id="IPR007197">
    <property type="entry name" value="rSAM"/>
</dbReference>
<dbReference type="SFLD" id="SFLDS00029">
    <property type="entry name" value="Radical_SAM"/>
    <property type="match status" value="1"/>
</dbReference>
<keyword evidence="4" id="KW-0411">Iron-sulfur</keyword>
<evidence type="ECO:0000256" key="4">
    <source>
        <dbReference type="ARBA" id="ARBA00023014"/>
    </source>
</evidence>
<organism evidence="6 7">
    <name type="scientific">Brotonthovivens ammoniilytica</name>
    <dbReference type="NCBI Taxonomy" id="2981725"/>
    <lineage>
        <taxon>Bacteria</taxon>
        <taxon>Bacillati</taxon>
        <taxon>Bacillota</taxon>
        <taxon>Clostridia</taxon>
        <taxon>Lachnospirales</taxon>
        <taxon>Lachnospiraceae</taxon>
        <taxon>Brotonthovivens</taxon>
    </lineage>
</organism>
<evidence type="ECO:0000256" key="2">
    <source>
        <dbReference type="ARBA" id="ARBA00022723"/>
    </source>
</evidence>